<evidence type="ECO:0000256" key="2">
    <source>
        <dbReference type="ARBA" id="ARBA00022679"/>
    </source>
</evidence>
<comment type="caution">
    <text evidence="7">The sequence shown here is derived from an EMBL/GenBank/DDBJ whole genome shotgun (WGS) entry which is preliminary data.</text>
</comment>
<keyword evidence="5" id="KW-0732">Signal</keyword>
<feature type="signal peptide" evidence="5">
    <location>
        <begin position="1"/>
        <end position="23"/>
    </location>
</feature>
<evidence type="ECO:0000256" key="1">
    <source>
        <dbReference type="ARBA" id="ARBA00006924"/>
    </source>
</evidence>
<dbReference type="PANTHER" id="PTHR11085:SF10">
    <property type="entry name" value="NAD-DEPENDENT PROTEIN DEACYLASE SIRTUIN-5, MITOCHONDRIAL-RELATED"/>
    <property type="match status" value="1"/>
</dbReference>
<evidence type="ECO:0000256" key="5">
    <source>
        <dbReference type="SAM" id="SignalP"/>
    </source>
</evidence>
<dbReference type="InterPro" id="IPR003000">
    <property type="entry name" value="Sirtuin"/>
</dbReference>
<evidence type="ECO:0000256" key="3">
    <source>
        <dbReference type="ARBA" id="ARBA00023027"/>
    </source>
</evidence>
<dbReference type="GO" id="GO:0070403">
    <property type="term" value="F:NAD+ binding"/>
    <property type="evidence" value="ECO:0007669"/>
    <property type="project" value="InterPro"/>
</dbReference>
<dbReference type="PROSITE" id="PS50305">
    <property type="entry name" value="SIRTUIN"/>
    <property type="match status" value="1"/>
</dbReference>
<dbReference type="Gene3D" id="3.30.1600.10">
    <property type="entry name" value="SIR2/SIRT2 'Small Domain"/>
    <property type="match status" value="1"/>
</dbReference>
<evidence type="ECO:0000256" key="4">
    <source>
        <dbReference type="PROSITE-ProRule" id="PRU00236"/>
    </source>
</evidence>
<comment type="caution">
    <text evidence="4">Lacks conserved residue(s) required for the propagation of feature annotation.</text>
</comment>
<sequence>MSRQRIVQAKSLILFYGAGVSTAAGVEPVRKGDDTESSRKWDWNIALGPGSTGPEEWLKWAASQQRESFKWQPTKFHRWLNLEKSGRIKAIFSMNLDGLEIKSGLIPNVHYYPASYCLHGCEPTQIQGYWRQMICRSSKKRHHRRPATKHDEQILSNGICPPCLNCEIETPEEEEARAKVMRPGILLDNDQDLSIDMFPILSTLRNRYKDGGEVDMLLVVGTSISHSSQNTIAQLKKLARHAIYVDPSPTRTDIFDDVLKMTADELAELLGYSDLVNANEVLLS</sequence>
<dbReference type="AlphaFoldDB" id="A0A7C8UCN4"/>
<dbReference type="EMBL" id="WIWS01000080">
    <property type="protein sequence ID" value="KAF3210403.1"/>
    <property type="molecule type" value="Genomic_DNA"/>
</dbReference>
<dbReference type="InterPro" id="IPR026590">
    <property type="entry name" value="Ssirtuin_cat_dom"/>
</dbReference>
<dbReference type="InterPro" id="IPR029035">
    <property type="entry name" value="DHS-like_NAD/FAD-binding_dom"/>
</dbReference>
<gene>
    <name evidence="7" type="primary">SIR2_2</name>
    <name evidence="7" type="ORF">TWF106_010699</name>
</gene>
<evidence type="ECO:0000259" key="6">
    <source>
        <dbReference type="PROSITE" id="PS50305"/>
    </source>
</evidence>
<keyword evidence="3" id="KW-0520">NAD</keyword>
<dbReference type="Proteomes" id="UP000472727">
    <property type="component" value="Unassembled WGS sequence"/>
</dbReference>
<dbReference type="PANTHER" id="PTHR11085">
    <property type="entry name" value="NAD-DEPENDENT PROTEIN DEACYLASE SIRTUIN-5, MITOCHONDRIAL-RELATED"/>
    <property type="match status" value="1"/>
</dbReference>
<evidence type="ECO:0000313" key="8">
    <source>
        <dbReference type="Proteomes" id="UP000472727"/>
    </source>
</evidence>
<feature type="chain" id="PRO_5028981493" evidence="5">
    <location>
        <begin position="24"/>
        <end position="284"/>
    </location>
</feature>
<feature type="domain" description="Deacetylase sirtuin-type" evidence="6">
    <location>
        <begin position="1"/>
        <end position="284"/>
    </location>
</feature>
<dbReference type="GO" id="GO:0017136">
    <property type="term" value="F:histone deacetylase activity, NAD-dependent"/>
    <property type="evidence" value="ECO:0007669"/>
    <property type="project" value="TreeGrafter"/>
</dbReference>
<dbReference type="Pfam" id="PF02146">
    <property type="entry name" value="SIR2"/>
    <property type="match status" value="1"/>
</dbReference>
<dbReference type="InterPro" id="IPR026591">
    <property type="entry name" value="Sirtuin_cat_small_dom_sf"/>
</dbReference>
<name>A0A7C8UCN4_ORBOL</name>
<accession>A0A7C8UCN4</accession>
<comment type="similarity">
    <text evidence="1">Belongs to the sirtuin family. Class I subfamily.</text>
</comment>
<dbReference type="GO" id="GO:0005634">
    <property type="term" value="C:nucleus"/>
    <property type="evidence" value="ECO:0007669"/>
    <property type="project" value="TreeGrafter"/>
</dbReference>
<evidence type="ECO:0000313" key="7">
    <source>
        <dbReference type="EMBL" id="KAF3210403.1"/>
    </source>
</evidence>
<dbReference type="InterPro" id="IPR050134">
    <property type="entry name" value="NAD-dep_sirtuin_deacylases"/>
</dbReference>
<dbReference type="SUPFAM" id="SSF52467">
    <property type="entry name" value="DHS-like NAD/FAD-binding domain"/>
    <property type="match status" value="1"/>
</dbReference>
<organism evidence="7 8">
    <name type="scientific">Orbilia oligospora</name>
    <name type="common">Nematode-trapping fungus</name>
    <name type="synonym">Arthrobotrys oligospora</name>
    <dbReference type="NCBI Taxonomy" id="2813651"/>
    <lineage>
        <taxon>Eukaryota</taxon>
        <taxon>Fungi</taxon>
        <taxon>Dikarya</taxon>
        <taxon>Ascomycota</taxon>
        <taxon>Pezizomycotina</taxon>
        <taxon>Orbiliomycetes</taxon>
        <taxon>Orbiliales</taxon>
        <taxon>Orbiliaceae</taxon>
        <taxon>Orbilia</taxon>
    </lineage>
</organism>
<reference evidence="7 8" key="1">
    <citation type="submission" date="2019-06" db="EMBL/GenBank/DDBJ databases">
        <authorList>
            <person name="Palmer J.M."/>
        </authorList>
    </citation>
    <scope>NUCLEOTIDE SEQUENCE [LARGE SCALE GENOMIC DNA]</scope>
    <source>
        <strain evidence="7 8">TWF106</strain>
    </source>
</reference>
<dbReference type="Gene3D" id="3.40.50.1220">
    <property type="entry name" value="TPP-binding domain"/>
    <property type="match status" value="1"/>
</dbReference>
<proteinExistence type="inferred from homology"/>
<protein>
    <submittedName>
        <fullName evidence="7">NAD-dependent histone deacetylase sir2</fullName>
    </submittedName>
</protein>
<keyword evidence="2" id="KW-0808">Transferase</keyword>